<accession>A0ABQ2VHQ7</accession>
<proteinExistence type="predicted"/>
<dbReference type="EMBL" id="BMRP01000025">
    <property type="protein sequence ID" value="GGU84674.1"/>
    <property type="molecule type" value="Genomic_DNA"/>
</dbReference>
<comment type="caution">
    <text evidence="1">The sequence shown here is derived from an EMBL/GenBank/DDBJ whole genome shotgun (WGS) entry which is preliminary data.</text>
</comment>
<gene>
    <name evidence="1" type="ORF">GCM10010211_58320</name>
</gene>
<evidence type="ECO:0000313" key="2">
    <source>
        <dbReference type="Proteomes" id="UP000654471"/>
    </source>
</evidence>
<keyword evidence="2" id="KW-1185">Reference proteome</keyword>
<name>A0ABQ2VHQ7_9ACTN</name>
<evidence type="ECO:0000313" key="1">
    <source>
        <dbReference type="EMBL" id="GGU84674.1"/>
    </source>
</evidence>
<dbReference type="Proteomes" id="UP000654471">
    <property type="component" value="Unassembled WGS sequence"/>
</dbReference>
<organism evidence="1 2">
    <name type="scientific">Streptomyces albospinus</name>
    <dbReference type="NCBI Taxonomy" id="285515"/>
    <lineage>
        <taxon>Bacteria</taxon>
        <taxon>Bacillati</taxon>
        <taxon>Actinomycetota</taxon>
        <taxon>Actinomycetes</taxon>
        <taxon>Kitasatosporales</taxon>
        <taxon>Streptomycetaceae</taxon>
        <taxon>Streptomyces</taxon>
    </lineage>
</organism>
<reference evidence="2" key="1">
    <citation type="journal article" date="2019" name="Int. J. Syst. Evol. Microbiol.">
        <title>The Global Catalogue of Microorganisms (GCM) 10K type strain sequencing project: providing services to taxonomists for standard genome sequencing and annotation.</title>
        <authorList>
            <consortium name="The Broad Institute Genomics Platform"/>
            <consortium name="The Broad Institute Genome Sequencing Center for Infectious Disease"/>
            <person name="Wu L."/>
            <person name="Ma J."/>
        </authorList>
    </citation>
    <scope>NUCLEOTIDE SEQUENCE [LARGE SCALE GENOMIC DNA]</scope>
    <source>
        <strain evidence="2">JCM 3399</strain>
    </source>
</reference>
<protein>
    <submittedName>
        <fullName evidence="1">Uncharacterized protein</fullName>
    </submittedName>
</protein>
<sequence length="94" mass="10184">MPQHSGADTFNGMDFNITAEEEALVLRVAAFVRAGHFPTDDDMADELGEEVRPLLQSLLEKGWLVVEEERALSLSPIARAAVSSRRDVGGTGES</sequence>